<accession>A0A2P8A7M6</accession>
<dbReference type="AlphaFoldDB" id="A0A2P8A7M6"/>
<evidence type="ECO:0000256" key="5">
    <source>
        <dbReference type="SAM" id="SignalP"/>
    </source>
</evidence>
<dbReference type="PANTHER" id="PTHR11552:SF115">
    <property type="entry name" value="DEHYDROGENASE XPTC-RELATED"/>
    <property type="match status" value="1"/>
</dbReference>
<keyword evidence="5" id="KW-0732">Signal</keyword>
<evidence type="ECO:0000256" key="3">
    <source>
        <dbReference type="PIRSR" id="PIRSR000137-2"/>
    </source>
</evidence>
<dbReference type="SUPFAM" id="SSF51905">
    <property type="entry name" value="FAD/NAD(P)-binding domain"/>
    <property type="match status" value="1"/>
</dbReference>
<feature type="domain" description="Glucose-methanol-choline oxidoreductase N-terminal" evidence="6">
    <location>
        <begin position="113"/>
        <end position="136"/>
    </location>
</feature>
<dbReference type="InterPro" id="IPR012132">
    <property type="entry name" value="GMC_OxRdtase"/>
</dbReference>
<dbReference type="InterPro" id="IPR000172">
    <property type="entry name" value="GMC_OxRdtase_N"/>
</dbReference>
<feature type="active site" description="Proton donor" evidence="2">
    <location>
        <position position="547"/>
    </location>
</feature>
<dbReference type="Pfam" id="PF05199">
    <property type="entry name" value="GMC_oxred_C"/>
    <property type="match status" value="1"/>
</dbReference>
<dbReference type="PANTHER" id="PTHR11552">
    <property type="entry name" value="GLUCOSE-METHANOL-CHOLINE GMC OXIDOREDUCTASE"/>
    <property type="match status" value="1"/>
</dbReference>
<dbReference type="GO" id="GO:0044550">
    <property type="term" value="P:secondary metabolite biosynthetic process"/>
    <property type="evidence" value="ECO:0007669"/>
    <property type="project" value="TreeGrafter"/>
</dbReference>
<dbReference type="PROSITE" id="PS00624">
    <property type="entry name" value="GMC_OXRED_2"/>
    <property type="match status" value="1"/>
</dbReference>
<evidence type="ECO:0000313" key="8">
    <source>
        <dbReference type="EMBL" id="PSK56442.1"/>
    </source>
</evidence>
<feature type="active site" description="Proton acceptor" evidence="2">
    <location>
        <position position="590"/>
    </location>
</feature>
<comment type="caution">
    <text evidence="8">The sequence shown here is derived from an EMBL/GenBank/DDBJ whole genome shotgun (WGS) entry which is preliminary data.</text>
</comment>
<dbReference type="GO" id="GO:0016614">
    <property type="term" value="F:oxidoreductase activity, acting on CH-OH group of donors"/>
    <property type="evidence" value="ECO:0007669"/>
    <property type="project" value="InterPro"/>
</dbReference>
<protein>
    <submittedName>
        <fullName evidence="8">Cellobiose dehydrogenase</fullName>
    </submittedName>
</protein>
<feature type="domain" description="Glucose-methanol-choline oxidoreductase N-terminal" evidence="7">
    <location>
        <begin position="290"/>
        <end position="304"/>
    </location>
</feature>
<dbReference type="EMBL" id="NHZQ01000060">
    <property type="protein sequence ID" value="PSK56442.1"/>
    <property type="molecule type" value="Genomic_DNA"/>
</dbReference>
<reference evidence="8 9" key="1">
    <citation type="submission" date="2017-05" db="EMBL/GenBank/DDBJ databases">
        <title>Draft genome sequence of Elsinoe australis.</title>
        <authorList>
            <person name="Cheng Q."/>
        </authorList>
    </citation>
    <scope>NUCLEOTIDE SEQUENCE [LARGE SCALE GENOMIC DNA]</scope>
    <source>
        <strain evidence="8 9">NL1</strain>
    </source>
</reference>
<dbReference type="Gene3D" id="3.50.50.60">
    <property type="entry name" value="FAD/NAD(P)-binding domain"/>
    <property type="match status" value="1"/>
</dbReference>
<proteinExistence type="inferred from homology"/>
<dbReference type="Gene3D" id="3.30.560.10">
    <property type="entry name" value="Glucose Oxidase, domain 3"/>
    <property type="match status" value="1"/>
</dbReference>
<dbReference type="Proteomes" id="UP000243723">
    <property type="component" value="Unassembled WGS sequence"/>
</dbReference>
<feature type="binding site" evidence="3">
    <location>
        <position position="115"/>
    </location>
    <ligand>
        <name>FAD</name>
        <dbReference type="ChEBI" id="CHEBI:57692"/>
    </ligand>
</feature>
<dbReference type="Pfam" id="PF00732">
    <property type="entry name" value="GMC_oxred_N"/>
    <property type="match status" value="1"/>
</dbReference>
<feature type="binding site" evidence="3">
    <location>
        <position position="119"/>
    </location>
    <ligand>
        <name>FAD</name>
        <dbReference type="ChEBI" id="CHEBI:57692"/>
    </ligand>
</feature>
<dbReference type="OrthoDB" id="269227at2759"/>
<sequence>MLGFTQAARLAICVYALAQSVTAFPSRPDEVCAEYDYIIVGGGTAGVALATRLSQRLPHDRILLLEAGPTALDEPRISVPGRKGSALGTIYDWNWTTTPQEAANGRTVSVNRGKVLGGTSAINLLCWDRPSVADYDAWESFGNPTWNWNNTLRAMLKVENFTGINTSTYGSEGVGTGGPIDTVVNRAQPTQQTYWIPTLTQLGFPHNLNSLGGNPLGVELQPSNIDQTGYVRKYSANAYLPEAGPNLEVRDITLVNRVLFSKHSKLRATGVELNSGLEIKVKKEVILSAGTVQSPGILERSGIGQRRVLAAAGIEVLHELSGVGENLQDHVRIANSFQLRENYTSFDSLRVNATFAAEQLALYDAGLASLYDFTGSAYLFTTWQKAFGPEIAGHLANLAKLAAGNTPSKDDQRKLRYLTTPLGDNVPQLEIIFSDGYTGVLGYPATNATLYGKGFFTLIAGLQHPFSKGSIHINSTQPAANPLINPNYLSNEYEMEALIQIIRFNRRIASTYPLSQSWVAEYEPGAAVQSDEEIKDYIRRTVASLYHPVGTCAMLPLEDGGVVDSELRVYGTENLRIVDASIMPSLVPGHIQTGVYATAERAADFIVS</sequence>
<name>A0A2P8A7M6_9PEZI</name>
<dbReference type="PIRSF" id="PIRSF000137">
    <property type="entry name" value="Alcohol_oxidase"/>
    <property type="match status" value="1"/>
</dbReference>
<evidence type="ECO:0000256" key="4">
    <source>
        <dbReference type="RuleBase" id="RU003968"/>
    </source>
</evidence>
<feature type="binding site" evidence="3">
    <location>
        <position position="255"/>
    </location>
    <ligand>
        <name>FAD</name>
        <dbReference type="ChEBI" id="CHEBI:57692"/>
    </ligand>
</feature>
<evidence type="ECO:0000256" key="2">
    <source>
        <dbReference type="PIRSR" id="PIRSR000137-1"/>
    </source>
</evidence>
<evidence type="ECO:0000313" key="9">
    <source>
        <dbReference type="Proteomes" id="UP000243723"/>
    </source>
</evidence>
<dbReference type="InterPro" id="IPR036188">
    <property type="entry name" value="FAD/NAD-bd_sf"/>
</dbReference>
<keyword evidence="4" id="KW-0285">Flavoprotein</keyword>
<evidence type="ECO:0000259" key="7">
    <source>
        <dbReference type="PROSITE" id="PS00624"/>
    </source>
</evidence>
<dbReference type="SUPFAM" id="SSF54373">
    <property type="entry name" value="FAD-linked reductases, C-terminal domain"/>
    <property type="match status" value="1"/>
</dbReference>
<evidence type="ECO:0000259" key="6">
    <source>
        <dbReference type="PROSITE" id="PS00623"/>
    </source>
</evidence>
<dbReference type="PROSITE" id="PS00623">
    <property type="entry name" value="GMC_OXRED_1"/>
    <property type="match status" value="1"/>
</dbReference>
<dbReference type="GO" id="GO:0050660">
    <property type="term" value="F:flavin adenine dinucleotide binding"/>
    <property type="evidence" value="ECO:0007669"/>
    <property type="project" value="InterPro"/>
</dbReference>
<gene>
    <name evidence="8" type="ORF">B9Z65_6066</name>
</gene>
<feature type="chain" id="PRO_5015167485" evidence="5">
    <location>
        <begin position="24"/>
        <end position="608"/>
    </location>
</feature>
<feature type="signal peptide" evidence="5">
    <location>
        <begin position="1"/>
        <end position="23"/>
    </location>
</feature>
<keyword evidence="3 4" id="KW-0274">FAD</keyword>
<organism evidence="8 9">
    <name type="scientific">Elsinoe australis</name>
    <dbReference type="NCBI Taxonomy" id="40998"/>
    <lineage>
        <taxon>Eukaryota</taxon>
        <taxon>Fungi</taxon>
        <taxon>Dikarya</taxon>
        <taxon>Ascomycota</taxon>
        <taxon>Pezizomycotina</taxon>
        <taxon>Dothideomycetes</taxon>
        <taxon>Dothideomycetidae</taxon>
        <taxon>Myriangiales</taxon>
        <taxon>Elsinoaceae</taxon>
        <taxon>Elsinoe</taxon>
    </lineage>
</organism>
<keyword evidence="9" id="KW-1185">Reference proteome</keyword>
<dbReference type="InterPro" id="IPR007867">
    <property type="entry name" value="GMC_OxRtase_C"/>
</dbReference>
<dbReference type="STRING" id="40998.A0A2P8A7M6"/>
<comment type="similarity">
    <text evidence="1 4">Belongs to the GMC oxidoreductase family.</text>
</comment>
<comment type="cofactor">
    <cofactor evidence="3">
        <name>FAD</name>
        <dbReference type="ChEBI" id="CHEBI:57692"/>
    </cofactor>
</comment>
<evidence type="ECO:0000256" key="1">
    <source>
        <dbReference type="ARBA" id="ARBA00010790"/>
    </source>
</evidence>